<reference evidence="2" key="1">
    <citation type="journal article" date="2023" name="Nat. Plants">
        <title>Single-cell RNA sequencing provides a high-resolution roadmap for understanding the multicellular compartmentation of specialized metabolism.</title>
        <authorList>
            <person name="Sun S."/>
            <person name="Shen X."/>
            <person name="Li Y."/>
            <person name="Li Y."/>
            <person name="Wang S."/>
            <person name="Li R."/>
            <person name="Zhang H."/>
            <person name="Shen G."/>
            <person name="Guo B."/>
            <person name="Wei J."/>
            <person name="Xu J."/>
            <person name="St-Pierre B."/>
            <person name="Chen S."/>
            <person name="Sun C."/>
        </authorList>
    </citation>
    <scope>NUCLEOTIDE SEQUENCE [LARGE SCALE GENOMIC DNA]</scope>
</reference>
<organism evidence="1 2">
    <name type="scientific">Catharanthus roseus</name>
    <name type="common">Madagascar periwinkle</name>
    <name type="synonym">Vinca rosea</name>
    <dbReference type="NCBI Taxonomy" id="4058"/>
    <lineage>
        <taxon>Eukaryota</taxon>
        <taxon>Viridiplantae</taxon>
        <taxon>Streptophyta</taxon>
        <taxon>Embryophyta</taxon>
        <taxon>Tracheophyta</taxon>
        <taxon>Spermatophyta</taxon>
        <taxon>Magnoliopsida</taxon>
        <taxon>eudicotyledons</taxon>
        <taxon>Gunneridae</taxon>
        <taxon>Pentapetalae</taxon>
        <taxon>asterids</taxon>
        <taxon>lamiids</taxon>
        <taxon>Gentianales</taxon>
        <taxon>Apocynaceae</taxon>
        <taxon>Rauvolfioideae</taxon>
        <taxon>Vinceae</taxon>
        <taxon>Catharanthinae</taxon>
        <taxon>Catharanthus</taxon>
    </lineage>
</organism>
<proteinExistence type="predicted"/>
<accession>A0ACC0B7N1</accession>
<dbReference type="EMBL" id="CM044704">
    <property type="protein sequence ID" value="KAI5668637.1"/>
    <property type="molecule type" value="Genomic_DNA"/>
</dbReference>
<sequence length="236" mass="25595">MSNDNIGNVDDDMVEESHVCRMKKDAYYIADHLLPNFTVHIGRGSDTTSLAASSWWDIRSGGRGVHLNPSPVTELHRQATIEDGTAGAVADLHEELRAPWANSASVRRGRTATETSSSGDYLAEEEDCSEPYKREPGGPIGSSYSKGPSYFPNLTANQWGRKSPHYTELQPNNPARRSPTRQRKEKPTQPNRTVQAPDSSDPAPPTLARPSGPNPAQQPQPSSPGPTEIPSDDGTA</sequence>
<comment type="caution">
    <text evidence="1">The sequence shown here is derived from an EMBL/GenBank/DDBJ whole genome shotgun (WGS) entry which is preliminary data.</text>
</comment>
<protein>
    <submittedName>
        <fullName evidence="1">Uncharacterized protein</fullName>
    </submittedName>
</protein>
<evidence type="ECO:0000313" key="1">
    <source>
        <dbReference type="EMBL" id="KAI5668637.1"/>
    </source>
</evidence>
<name>A0ACC0B7N1_CATRO</name>
<keyword evidence="2" id="KW-1185">Reference proteome</keyword>
<evidence type="ECO:0000313" key="2">
    <source>
        <dbReference type="Proteomes" id="UP001060085"/>
    </source>
</evidence>
<dbReference type="Proteomes" id="UP001060085">
    <property type="component" value="Linkage Group LG04"/>
</dbReference>
<gene>
    <name evidence="1" type="ORF">M9H77_18490</name>
</gene>